<evidence type="ECO:0000256" key="1">
    <source>
        <dbReference type="SAM" id="MobiDB-lite"/>
    </source>
</evidence>
<dbReference type="EMBL" id="JAUJEA010000001">
    <property type="protein sequence ID" value="MDN5200120.1"/>
    <property type="molecule type" value="Genomic_DNA"/>
</dbReference>
<sequence>MKTNKVLISTFFLLILASCGGGREFVKNPVDNLIRDMSDEPLFSIILYDMDADGSFFKTYKHQYKVIKDNNGTPSEEITDWYEVDEDYFFRNENNMGMEIAAKTSDGKVSKTAAPPGYSNYVGNEKYGRWTQRNGTSFWEFYGQYAFMSSMFNMFAYPVRRSYYDDWRGGYYGRRPYYGPATGTGGTYYGTYSDYNRKSKPTSTWYNKASNRSFRDRVRSRTQRSTSSNSRSRSRYSSGSRSRSRGGGFGK</sequence>
<gene>
    <name evidence="2" type="ORF">QQ008_02075</name>
</gene>
<reference evidence="2" key="1">
    <citation type="submission" date="2023-06" db="EMBL/GenBank/DDBJ databases">
        <title>Genomic of Parafulvivirga corallium.</title>
        <authorList>
            <person name="Wang G."/>
        </authorList>
    </citation>
    <scope>NUCLEOTIDE SEQUENCE</scope>
    <source>
        <strain evidence="2">BMA10</strain>
    </source>
</reference>
<dbReference type="PROSITE" id="PS51257">
    <property type="entry name" value="PROKAR_LIPOPROTEIN"/>
    <property type="match status" value="1"/>
</dbReference>
<feature type="region of interest" description="Disordered" evidence="1">
    <location>
        <begin position="212"/>
        <end position="251"/>
    </location>
</feature>
<evidence type="ECO:0008006" key="4">
    <source>
        <dbReference type="Google" id="ProtNLM"/>
    </source>
</evidence>
<dbReference type="Proteomes" id="UP001172082">
    <property type="component" value="Unassembled WGS sequence"/>
</dbReference>
<name>A0ABT8KHC5_9BACT</name>
<proteinExistence type="predicted"/>
<dbReference type="RefSeq" id="WP_346750147.1">
    <property type="nucleotide sequence ID" value="NZ_JAUJEA010000001.1"/>
</dbReference>
<organism evidence="2 3">
    <name type="scientific">Splendidivirga corallicola</name>
    <dbReference type="NCBI Taxonomy" id="3051826"/>
    <lineage>
        <taxon>Bacteria</taxon>
        <taxon>Pseudomonadati</taxon>
        <taxon>Bacteroidota</taxon>
        <taxon>Cytophagia</taxon>
        <taxon>Cytophagales</taxon>
        <taxon>Splendidivirgaceae</taxon>
        <taxon>Splendidivirga</taxon>
    </lineage>
</organism>
<keyword evidence="3" id="KW-1185">Reference proteome</keyword>
<feature type="compositionally biased region" description="Low complexity" evidence="1">
    <location>
        <begin position="223"/>
        <end position="241"/>
    </location>
</feature>
<evidence type="ECO:0000313" key="3">
    <source>
        <dbReference type="Proteomes" id="UP001172082"/>
    </source>
</evidence>
<comment type="caution">
    <text evidence="2">The sequence shown here is derived from an EMBL/GenBank/DDBJ whole genome shotgun (WGS) entry which is preliminary data.</text>
</comment>
<protein>
    <recommendedName>
        <fullName evidence="4">Lipoprotein</fullName>
    </recommendedName>
</protein>
<accession>A0ABT8KHC5</accession>
<evidence type="ECO:0000313" key="2">
    <source>
        <dbReference type="EMBL" id="MDN5200120.1"/>
    </source>
</evidence>